<keyword evidence="7" id="KW-1185">Reference proteome</keyword>
<evidence type="ECO:0000256" key="2">
    <source>
        <dbReference type="ARBA" id="ARBA00022732"/>
    </source>
</evidence>
<dbReference type="PANTHER" id="PTHR24023:SF1095">
    <property type="entry name" value="EGF-LIKE DOMAIN-CONTAINING PROTEIN"/>
    <property type="match status" value="1"/>
</dbReference>
<feature type="domain" description="Bacteriophage T7 tail fibre protein-like N-terminal" evidence="5">
    <location>
        <begin position="3"/>
        <end position="117"/>
    </location>
</feature>
<accession>A0AAX3ZYQ2</accession>
<gene>
    <name evidence="6" type="ORF">CRP125_gp39</name>
</gene>
<dbReference type="GO" id="GO:0098015">
    <property type="term" value="C:virus tail"/>
    <property type="evidence" value="ECO:0007669"/>
    <property type="project" value="UniProtKB-KW"/>
</dbReference>
<keyword evidence="3" id="KW-0946">Virion</keyword>
<dbReference type="GO" id="GO:0030020">
    <property type="term" value="F:extracellular matrix structural constituent conferring tensile strength"/>
    <property type="evidence" value="ECO:0007669"/>
    <property type="project" value="TreeGrafter"/>
</dbReference>
<reference evidence="6 7" key="1">
    <citation type="submission" date="2023-08" db="EMBL/GenBank/DDBJ databases">
        <authorList>
            <person name="Du S."/>
            <person name="Wu Z."/>
            <person name="Wu Y."/>
            <person name="Yang M."/>
            <person name="Shao J."/>
            <person name="Liu H."/>
            <person name="Zhao Y."/>
            <person name="Zhang Z."/>
        </authorList>
    </citation>
    <scope>NUCLEOTIDE SEQUENCE [LARGE SCALE GENOMIC DNA]</scope>
</reference>
<dbReference type="Pfam" id="PF01391">
    <property type="entry name" value="Collagen"/>
    <property type="match status" value="2"/>
</dbReference>
<evidence type="ECO:0000256" key="3">
    <source>
        <dbReference type="ARBA" id="ARBA00022844"/>
    </source>
</evidence>
<evidence type="ECO:0000256" key="4">
    <source>
        <dbReference type="SAM" id="MobiDB-lite"/>
    </source>
</evidence>
<dbReference type="GO" id="GO:0031012">
    <property type="term" value="C:extracellular matrix"/>
    <property type="evidence" value="ECO:0007669"/>
    <property type="project" value="TreeGrafter"/>
</dbReference>
<dbReference type="GO" id="GO:0030198">
    <property type="term" value="P:extracellular matrix organization"/>
    <property type="evidence" value="ECO:0007669"/>
    <property type="project" value="TreeGrafter"/>
</dbReference>
<dbReference type="PANTHER" id="PTHR24023">
    <property type="entry name" value="COLLAGEN ALPHA"/>
    <property type="match status" value="1"/>
</dbReference>
<protein>
    <submittedName>
        <fullName evidence="6">Collagen-like protein</fullName>
    </submittedName>
</protein>
<comment type="subcellular location">
    <subcellularLocation>
        <location evidence="1">Virion</location>
    </subcellularLocation>
</comment>
<keyword evidence="2" id="KW-1227">Viral tail protein</keyword>
<dbReference type="Proteomes" id="UP001302562">
    <property type="component" value="Segment"/>
</dbReference>
<sequence length="435" mass="43708">MASIVKYVADGTTSEFSVPFDYISRDDVVVKVAGVDATFSWINDSSLSINPTPAADAFVVIKRETSKVPLVDFTDGSTLFEADLDLANKQARFISEEAVDQANQAMVIDEADGVFDAKGLRIKNIADPEDDDEIATKGFVNTSGQSILQQAQEVKDTLFNLTTTMERLPYGTDGYSQYDAATGELTLFLSEGPQGVTGPEGPSGPTGPQGPEGVEGPRGPQGPTGATGDTGPAGPTGIQGPTGLQGVKGDQGDRGPQGPQGNLGETGPTGPQGIAGDTGPQGPEGPTGAAGPIGPQGATGEQGPMGPEGPTGPEGPQGLQGVTGDQGVRGPQGLTGPVGPEGPRGQQGVTGETGPLGPTGPAGPAGPQGPQGIQGPTGPDGAKGPTGDMGATPLGLAFGTFSINSDGELQIEYYGNANDNDFSIDADGFLYVTTV</sequence>
<evidence type="ECO:0000256" key="1">
    <source>
        <dbReference type="ARBA" id="ARBA00004328"/>
    </source>
</evidence>
<feature type="region of interest" description="Disordered" evidence="4">
    <location>
        <begin position="190"/>
        <end position="391"/>
    </location>
</feature>
<name>A0AAX3ZYQ2_9CAUD</name>
<feature type="compositionally biased region" description="Low complexity" evidence="4">
    <location>
        <begin position="221"/>
        <end position="236"/>
    </location>
</feature>
<organism evidence="6 7">
    <name type="scientific">Roseobacter phage CRP-125</name>
    <dbReference type="NCBI Taxonomy" id="3072844"/>
    <lineage>
        <taxon>Viruses</taxon>
        <taxon>Duplodnaviria</taxon>
        <taxon>Heunggongvirae</taxon>
        <taxon>Uroviricota</taxon>
        <taxon>Caudoviricetes</taxon>
        <taxon>Autographivirales</taxon>
        <taxon>Autographivirales incertae sedis</taxon>
        <taxon>Actaeavirus</taxon>
        <taxon>Actaeavirus CRP125</taxon>
    </lineage>
</organism>
<dbReference type="GO" id="GO:0005615">
    <property type="term" value="C:extracellular space"/>
    <property type="evidence" value="ECO:0007669"/>
    <property type="project" value="TreeGrafter"/>
</dbReference>
<evidence type="ECO:0000259" key="5">
    <source>
        <dbReference type="Pfam" id="PF03906"/>
    </source>
</evidence>
<dbReference type="InterPro" id="IPR008160">
    <property type="entry name" value="Collagen"/>
</dbReference>
<dbReference type="InterPro" id="IPR005604">
    <property type="entry name" value="Phage_T7_tail_fibre-like_N"/>
</dbReference>
<proteinExistence type="predicted"/>
<dbReference type="Pfam" id="PF03906">
    <property type="entry name" value="Phage_T7_tail"/>
    <property type="match status" value="1"/>
</dbReference>
<dbReference type="EMBL" id="OR420743">
    <property type="protein sequence ID" value="WMM95342.1"/>
    <property type="molecule type" value="Genomic_DNA"/>
</dbReference>
<dbReference type="InterPro" id="IPR050149">
    <property type="entry name" value="Collagen_superfamily"/>
</dbReference>
<evidence type="ECO:0000313" key="6">
    <source>
        <dbReference type="EMBL" id="WMM95342.1"/>
    </source>
</evidence>
<keyword evidence="6" id="KW-0176">Collagen</keyword>
<evidence type="ECO:0000313" key="7">
    <source>
        <dbReference type="Proteomes" id="UP001302562"/>
    </source>
</evidence>
<feature type="compositionally biased region" description="Low complexity" evidence="4">
    <location>
        <begin position="368"/>
        <end position="380"/>
    </location>
</feature>